<dbReference type="KEGG" id="sti:Sthe_2483"/>
<dbReference type="InterPro" id="IPR039376">
    <property type="entry name" value="Ferritin_CCC1_N"/>
</dbReference>
<dbReference type="InterPro" id="IPR009078">
    <property type="entry name" value="Ferritin-like_SF"/>
</dbReference>
<dbReference type="InParanoid" id="D1CAV1"/>
<protein>
    <recommendedName>
        <fullName evidence="8">Rubrerythrin diiron-binding domain-containing protein</fullName>
    </recommendedName>
</protein>
<evidence type="ECO:0000313" key="7">
    <source>
        <dbReference type="Proteomes" id="UP000002027"/>
    </source>
</evidence>
<keyword evidence="3 5" id="KW-1133">Transmembrane helix</keyword>
<dbReference type="GO" id="GO:0005384">
    <property type="term" value="F:manganese ion transmembrane transporter activity"/>
    <property type="evidence" value="ECO:0007669"/>
    <property type="project" value="InterPro"/>
</dbReference>
<gene>
    <name evidence="6" type="ordered locus">Sthe_2483</name>
</gene>
<evidence type="ECO:0000313" key="6">
    <source>
        <dbReference type="EMBL" id="ACZ39898.1"/>
    </source>
</evidence>
<sequence length="375" mass="39810">MTAADIERYRRNLQAEIEGVALYRTLSEVEPSPELGTVYARLAETEERHAAYWRDKLREAGATGPEPGIGWRTRLLMWLARRFGPALVLPTVIGNEQSDSHKYDTQPDARGAGLAADERSHARLFRMIGRVTPSGVPGSAIAQFEGRHRAAGGNALRAAVLGANDGLVSNVSLVMGVAGADLAPRSILVTGLAGLLAGSLSMAMGEWLSVQSARELYEHQIAVEREELEAFPDEEIEELTLIFRSRGMDEAAARALAQRMTGDPAVALDTLAREELGINPEELGGSAWEAAISSFLLFAIGAIIPVFPYFFTGGLTAVGISLALTAVALFLIGAGITVITGRNALYSGLRQVAIGSAAALITFAIGRLVGVSMIG</sequence>
<dbReference type="Pfam" id="PF01988">
    <property type="entry name" value="VIT1"/>
    <property type="match status" value="1"/>
</dbReference>
<name>D1CAV1_SPHTD</name>
<feature type="transmembrane region" description="Helical" evidence="5">
    <location>
        <begin position="352"/>
        <end position="374"/>
    </location>
</feature>
<reference evidence="6 7" key="2">
    <citation type="journal article" date="2010" name="Stand. Genomic Sci.">
        <title>Complete genome sequence of Desulfohalobium retbaense type strain (HR(100)).</title>
        <authorList>
            <person name="Spring S."/>
            <person name="Nolan M."/>
            <person name="Lapidus A."/>
            <person name="Glavina Del Rio T."/>
            <person name="Copeland A."/>
            <person name="Tice H."/>
            <person name="Cheng J.F."/>
            <person name="Lucas S."/>
            <person name="Land M."/>
            <person name="Chen F."/>
            <person name="Bruce D."/>
            <person name="Goodwin L."/>
            <person name="Pitluck S."/>
            <person name="Ivanova N."/>
            <person name="Mavromatis K."/>
            <person name="Mikhailova N."/>
            <person name="Pati A."/>
            <person name="Chen A."/>
            <person name="Palaniappan K."/>
            <person name="Hauser L."/>
            <person name="Chang Y.J."/>
            <person name="Jeffries C.D."/>
            <person name="Munk C."/>
            <person name="Kiss H."/>
            <person name="Chain P."/>
            <person name="Han C."/>
            <person name="Brettin T."/>
            <person name="Detter J.C."/>
            <person name="Schuler E."/>
            <person name="Goker M."/>
            <person name="Rohde M."/>
            <person name="Bristow J."/>
            <person name="Eisen J.A."/>
            <person name="Markowitz V."/>
            <person name="Hugenholtz P."/>
            <person name="Kyrpides N.C."/>
            <person name="Klenk H.P."/>
        </authorList>
    </citation>
    <scope>NUCLEOTIDE SEQUENCE [LARGE SCALE GENOMIC DNA]</scope>
    <source>
        <strain evidence="7">ATCC 49802 / DSM 20745 / S 6022</strain>
    </source>
</reference>
<feature type="transmembrane region" description="Helical" evidence="5">
    <location>
        <begin position="290"/>
        <end position="311"/>
    </location>
</feature>
<keyword evidence="7" id="KW-1185">Reference proteome</keyword>
<comment type="subcellular location">
    <subcellularLocation>
        <location evidence="1">Endomembrane system</location>
        <topology evidence="1">Multi-pass membrane protein</topology>
    </subcellularLocation>
</comment>
<organism evidence="6 7">
    <name type="scientific">Sphaerobacter thermophilus (strain ATCC 49802 / DSM 20745 / KCCM 41009 / NCIMB 13125 / S 6022)</name>
    <dbReference type="NCBI Taxonomy" id="479434"/>
    <lineage>
        <taxon>Bacteria</taxon>
        <taxon>Pseudomonadati</taxon>
        <taxon>Thermomicrobiota</taxon>
        <taxon>Thermomicrobia</taxon>
        <taxon>Sphaerobacterales</taxon>
        <taxon>Sphaerobacterineae</taxon>
        <taxon>Sphaerobacteraceae</taxon>
        <taxon>Sphaerobacter</taxon>
    </lineage>
</organism>
<keyword evidence="2 5" id="KW-0812">Transmembrane</keyword>
<accession>D1CAV1</accession>
<dbReference type="Proteomes" id="UP000002027">
    <property type="component" value="Chromosome 2"/>
</dbReference>
<dbReference type="InterPro" id="IPR008217">
    <property type="entry name" value="Ccc1_fam"/>
</dbReference>
<proteinExistence type="predicted"/>
<dbReference type="AlphaFoldDB" id="D1CAV1"/>
<dbReference type="eggNOG" id="COG1633">
    <property type="taxonomic scope" value="Bacteria"/>
</dbReference>
<evidence type="ECO:0000256" key="3">
    <source>
        <dbReference type="ARBA" id="ARBA00022989"/>
    </source>
</evidence>
<reference evidence="7" key="1">
    <citation type="submission" date="2009-11" db="EMBL/GenBank/DDBJ databases">
        <title>The complete chromosome 2 of Sphaerobacter thermophilus DSM 20745.</title>
        <authorList>
            <person name="Lucas S."/>
            <person name="Copeland A."/>
            <person name="Lapidus A."/>
            <person name="Glavina del Rio T."/>
            <person name="Dalin E."/>
            <person name="Tice H."/>
            <person name="Bruce D."/>
            <person name="Goodwin L."/>
            <person name="Pitluck S."/>
            <person name="Kyrpides N."/>
            <person name="Mavromatis K."/>
            <person name="Ivanova N."/>
            <person name="Mikhailova N."/>
            <person name="LaButti K.M."/>
            <person name="Clum A."/>
            <person name="Sun H.I."/>
            <person name="Brettin T."/>
            <person name="Detter J.C."/>
            <person name="Han C."/>
            <person name="Larimer F."/>
            <person name="Land M."/>
            <person name="Hauser L."/>
            <person name="Markowitz V."/>
            <person name="Cheng J.F."/>
            <person name="Hugenholtz P."/>
            <person name="Woyke T."/>
            <person name="Wu D."/>
            <person name="Steenblock K."/>
            <person name="Schneider S."/>
            <person name="Pukall R."/>
            <person name="Goeker M."/>
            <person name="Klenk H.P."/>
            <person name="Eisen J.A."/>
        </authorList>
    </citation>
    <scope>NUCLEOTIDE SEQUENCE [LARGE SCALE GENOMIC DNA]</scope>
    <source>
        <strain evidence="7">ATCC 49802 / DSM 20745 / S 6022</strain>
    </source>
</reference>
<evidence type="ECO:0000256" key="4">
    <source>
        <dbReference type="ARBA" id="ARBA00023136"/>
    </source>
</evidence>
<dbReference type="GO" id="GO:0012505">
    <property type="term" value="C:endomembrane system"/>
    <property type="evidence" value="ECO:0007669"/>
    <property type="project" value="UniProtKB-SubCell"/>
</dbReference>
<dbReference type="GO" id="GO:0030026">
    <property type="term" value="P:intracellular manganese ion homeostasis"/>
    <property type="evidence" value="ECO:0007669"/>
    <property type="project" value="InterPro"/>
</dbReference>
<dbReference type="EMBL" id="CP001824">
    <property type="protein sequence ID" value="ACZ39898.1"/>
    <property type="molecule type" value="Genomic_DNA"/>
</dbReference>
<dbReference type="CDD" id="cd01044">
    <property type="entry name" value="Ferritin_CCC1_N"/>
    <property type="match status" value="1"/>
</dbReference>
<dbReference type="PANTHER" id="PTHR31851">
    <property type="entry name" value="FE(2+)/MN(2+) TRANSPORTER PCL1"/>
    <property type="match status" value="1"/>
</dbReference>
<dbReference type="HOGENOM" id="CLU_038957_1_1_0"/>
<evidence type="ECO:0000256" key="2">
    <source>
        <dbReference type="ARBA" id="ARBA00022692"/>
    </source>
</evidence>
<evidence type="ECO:0008006" key="8">
    <source>
        <dbReference type="Google" id="ProtNLM"/>
    </source>
</evidence>
<dbReference type="eggNOG" id="COG1814">
    <property type="taxonomic scope" value="Bacteria"/>
</dbReference>
<dbReference type="SUPFAM" id="SSF47240">
    <property type="entry name" value="Ferritin-like"/>
    <property type="match status" value="1"/>
</dbReference>
<feature type="transmembrane region" description="Helical" evidence="5">
    <location>
        <begin position="317"/>
        <end position="340"/>
    </location>
</feature>
<evidence type="ECO:0000256" key="1">
    <source>
        <dbReference type="ARBA" id="ARBA00004127"/>
    </source>
</evidence>
<keyword evidence="4 5" id="KW-0472">Membrane</keyword>
<dbReference type="STRING" id="479434.Sthe_2483"/>
<dbReference type="OrthoDB" id="188924at2"/>
<dbReference type="RefSeq" id="WP_012872938.1">
    <property type="nucleotide sequence ID" value="NC_013524.1"/>
</dbReference>
<evidence type="ECO:0000256" key="5">
    <source>
        <dbReference type="SAM" id="Phobius"/>
    </source>
</evidence>